<evidence type="ECO:0000313" key="2">
    <source>
        <dbReference type="Proteomes" id="UP000175835"/>
    </source>
</evidence>
<reference evidence="1 2" key="1">
    <citation type="submission" date="2016-05" db="EMBL/GenBank/DDBJ databases">
        <title>Bacillus thuringiensis and Bacillus weihenstephanensis as novel biocontrol agents of wilt causing Verticillium species.</title>
        <authorList>
            <person name="Hollensteiner J."/>
            <person name="Wemheuer F."/>
            <person name="Harting R."/>
            <person name="Kolarzyk A."/>
            <person name="Diaz-Valerio S."/>
            <person name="Poehlein A."/>
            <person name="Brzuszkiewicz E."/>
            <person name="Nesemann K."/>
            <person name="Braus-Stromeyer S."/>
            <person name="Braus G."/>
            <person name="Daniel R."/>
            <person name="Liesegang H."/>
        </authorList>
    </citation>
    <scope>NUCLEOTIDE SEQUENCE [LARGE SCALE GENOMIC DNA]</scope>
    <source>
        <strain evidence="1 2">GOE11</strain>
    </source>
</reference>
<comment type="caution">
    <text evidence="1">The sequence shown here is derived from an EMBL/GenBank/DDBJ whole genome shotgun (WGS) entry which is preliminary data.</text>
</comment>
<name>A0A1E8BTA9_BACMY</name>
<accession>A0A1E8BTA9</accession>
<evidence type="ECO:0000313" key="1">
    <source>
        <dbReference type="EMBL" id="OFD99050.1"/>
    </source>
</evidence>
<sequence>MYKYNFIFCNLVGILTTKLGGYYEIPIKNVMAGLMVGETIQSIWASCK</sequence>
<protein>
    <submittedName>
        <fullName evidence="1">Uncharacterized protein</fullName>
    </submittedName>
</protein>
<organism evidence="1 2">
    <name type="scientific">Bacillus mycoides</name>
    <dbReference type="NCBI Taxonomy" id="1405"/>
    <lineage>
        <taxon>Bacteria</taxon>
        <taxon>Bacillati</taxon>
        <taxon>Bacillota</taxon>
        <taxon>Bacilli</taxon>
        <taxon>Bacillales</taxon>
        <taxon>Bacillaceae</taxon>
        <taxon>Bacillus</taxon>
        <taxon>Bacillus cereus group</taxon>
    </lineage>
</organism>
<dbReference type="Proteomes" id="UP000175835">
    <property type="component" value="Unassembled WGS sequence"/>
</dbReference>
<proteinExistence type="predicted"/>
<dbReference type="AlphaFoldDB" id="A0A1E8BTA9"/>
<dbReference type="EMBL" id="LXLX01000020">
    <property type="protein sequence ID" value="OFD99050.1"/>
    <property type="molecule type" value="Genomic_DNA"/>
</dbReference>
<gene>
    <name evidence="1" type="ORF">BWGOE11_11390</name>
</gene>